<proteinExistence type="predicted"/>
<evidence type="ECO:0000313" key="3">
    <source>
        <dbReference type="Proteomes" id="UP000078200"/>
    </source>
</evidence>
<name>A0A1A9VH76_GLOAU</name>
<protein>
    <submittedName>
        <fullName evidence="2">Uncharacterized protein</fullName>
    </submittedName>
</protein>
<dbReference type="EnsemblMetazoa" id="GAUT037189-RA">
    <property type="protein sequence ID" value="GAUT037189-PA"/>
    <property type="gene ID" value="GAUT037189"/>
</dbReference>
<keyword evidence="1" id="KW-0812">Transmembrane</keyword>
<sequence>MRFTYRIESDMKNKQKFSLNCNSRVQFKAKVPYKLKRHDDLQQRLNNKTCSHYDLVSIMIITFMCWLTEMLIQHSISITINTCVVIIAGILNSNDCQRYCCCNPCNN</sequence>
<keyword evidence="1" id="KW-0472">Membrane</keyword>
<evidence type="ECO:0000313" key="2">
    <source>
        <dbReference type="EnsemblMetazoa" id="GAUT037189-PA"/>
    </source>
</evidence>
<dbReference type="Proteomes" id="UP000078200">
    <property type="component" value="Unassembled WGS sequence"/>
</dbReference>
<keyword evidence="3" id="KW-1185">Reference proteome</keyword>
<organism evidence="2 3">
    <name type="scientific">Glossina austeni</name>
    <name type="common">Savannah tsetse fly</name>
    <dbReference type="NCBI Taxonomy" id="7395"/>
    <lineage>
        <taxon>Eukaryota</taxon>
        <taxon>Metazoa</taxon>
        <taxon>Ecdysozoa</taxon>
        <taxon>Arthropoda</taxon>
        <taxon>Hexapoda</taxon>
        <taxon>Insecta</taxon>
        <taxon>Pterygota</taxon>
        <taxon>Neoptera</taxon>
        <taxon>Endopterygota</taxon>
        <taxon>Diptera</taxon>
        <taxon>Brachycera</taxon>
        <taxon>Muscomorpha</taxon>
        <taxon>Hippoboscoidea</taxon>
        <taxon>Glossinidae</taxon>
        <taxon>Glossina</taxon>
    </lineage>
</organism>
<dbReference type="AlphaFoldDB" id="A0A1A9VH76"/>
<evidence type="ECO:0000256" key="1">
    <source>
        <dbReference type="SAM" id="Phobius"/>
    </source>
</evidence>
<dbReference type="VEuPathDB" id="VectorBase:GAUT037189"/>
<reference evidence="2" key="1">
    <citation type="submission" date="2020-05" db="UniProtKB">
        <authorList>
            <consortium name="EnsemblMetazoa"/>
        </authorList>
    </citation>
    <scope>IDENTIFICATION</scope>
    <source>
        <strain evidence="2">TTRI</strain>
    </source>
</reference>
<feature type="transmembrane region" description="Helical" evidence="1">
    <location>
        <begin position="53"/>
        <end position="72"/>
    </location>
</feature>
<accession>A0A1A9VH76</accession>
<keyword evidence="1" id="KW-1133">Transmembrane helix</keyword>